<dbReference type="InterPro" id="IPR046601">
    <property type="entry name" value="DUF6660"/>
</dbReference>
<accession>A0ABS3TEH7</accession>
<protein>
    <recommendedName>
        <fullName evidence="4">Secreted protein</fullName>
    </recommendedName>
</protein>
<evidence type="ECO:0008006" key="4">
    <source>
        <dbReference type="Google" id="ProtNLM"/>
    </source>
</evidence>
<evidence type="ECO:0000313" key="2">
    <source>
        <dbReference type="EMBL" id="MBO3272061.1"/>
    </source>
</evidence>
<dbReference type="PROSITE" id="PS51257">
    <property type="entry name" value="PROKAR_LIPOPROTEIN"/>
    <property type="match status" value="1"/>
</dbReference>
<dbReference type="Pfam" id="PF20365">
    <property type="entry name" value="DUF6660"/>
    <property type="match status" value="1"/>
</dbReference>
<dbReference type="EMBL" id="JAGETX010000009">
    <property type="protein sequence ID" value="MBO3272061.1"/>
    <property type="molecule type" value="Genomic_DNA"/>
</dbReference>
<feature type="signal peptide" evidence="1">
    <location>
        <begin position="1"/>
        <end position="21"/>
    </location>
</feature>
<dbReference type="Proteomes" id="UP000670527">
    <property type="component" value="Unassembled WGS sequence"/>
</dbReference>
<organism evidence="2 3">
    <name type="scientific">Hymenobacter defluvii</name>
    <dbReference type="NCBI Taxonomy" id="2054411"/>
    <lineage>
        <taxon>Bacteria</taxon>
        <taxon>Pseudomonadati</taxon>
        <taxon>Bacteroidota</taxon>
        <taxon>Cytophagia</taxon>
        <taxon>Cytophagales</taxon>
        <taxon>Hymenobacteraceae</taxon>
        <taxon>Hymenobacter</taxon>
    </lineage>
</organism>
<keyword evidence="1" id="KW-0732">Signal</keyword>
<evidence type="ECO:0000313" key="3">
    <source>
        <dbReference type="Proteomes" id="UP000670527"/>
    </source>
</evidence>
<gene>
    <name evidence="2" type="ORF">J4D97_15480</name>
</gene>
<name>A0ABS3TEH7_9BACT</name>
<evidence type="ECO:0000256" key="1">
    <source>
        <dbReference type="SAM" id="SignalP"/>
    </source>
</evidence>
<keyword evidence="3" id="KW-1185">Reference proteome</keyword>
<comment type="caution">
    <text evidence="2">The sequence shown here is derived from an EMBL/GenBank/DDBJ whole genome shotgun (WGS) entry which is preliminary data.</text>
</comment>
<proteinExistence type="predicted"/>
<reference evidence="2 3" key="1">
    <citation type="submission" date="2021-03" db="EMBL/GenBank/DDBJ databases">
        <authorList>
            <person name="Kim M.K."/>
        </authorList>
    </citation>
    <scope>NUCLEOTIDE SEQUENCE [LARGE SCALE GENOMIC DNA]</scope>
    <source>
        <strain evidence="2 3">BT507</strain>
    </source>
</reference>
<sequence>MRFFSVFFALYLAVLACLPCADTEPVRARSTETYVTAAQHNSLAHSRLDWCSPLCQCQCCSGTSLPVATVVALPPEADSFALPDQFARLVPPAAHERPGSIWQPPQA</sequence>
<feature type="chain" id="PRO_5046346444" description="Secreted protein" evidence="1">
    <location>
        <begin position="22"/>
        <end position="107"/>
    </location>
</feature>
<dbReference type="RefSeq" id="WP_208308336.1">
    <property type="nucleotide sequence ID" value="NZ_JAGETX010000009.1"/>
</dbReference>